<gene>
    <name evidence="5" type="ORF">FEZ08_05285</name>
</gene>
<dbReference type="PANTHER" id="PTHR43630:SF1">
    <property type="entry name" value="POLY-BETA-1,6-N-ACETYL-D-GLUCOSAMINE SYNTHASE"/>
    <property type="match status" value="1"/>
</dbReference>
<dbReference type="EMBL" id="VBWP01000003">
    <property type="protein sequence ID" value="TLG75461.1"/>
    <property type="molecule type" value="Genomic_DNA"/>
</dbReference>
<evidence type="ECO:0000256" key="4">
    <source>
        <dbReference type="SAM" id="Phobius"/>
    </source>
</evidence>
<evidence type="ECO:0000256" key="1">
    <source>
        <dbReference type="ARBA" id="ARBA00006739"/>
    </source>
</evidence>
<feature type="transmembrane region" description="Helical" evidence="4">
    <location>
        <begin position="356"/>
        <end position="379"/>
    </location>
</feature>
<comment type="similarity">
    <text evidence="1">Belongs to the glycosyltransferase 2 family.</text>
</comment>
<keyword evidence="3 5" id="KW-0808">Transferase</keyword>
<evidence type="ECO:0000313" key="5">
    <source>
        <dbReference type="EMBL" id="TLG75461.1"/>
    </source>
</evidence>
<dbReference type="RefSeq" id="WP_138190668.1">
    <property type="nucleotide sequence ID" value="NZ_VBWP01000003.1"/>
</dbReference>
<feature type="transmembrane region" description="Helical" evidence="4">
    <location>
        <begin position="391"/>
        <end position="418"/>
    </location>
</feature>
<dbReference type="GO" id="GO:0016757">
    <property type="term" value="F:glycosyltransferase activity"/>
    <property type="evidence" value="ECO:0007669"/>
    <property type="project" value="UniProtKB-KW"/>
</dbReference>
<keyword evidence="4" id="KW-1133">Transmembrane helix</keyword>
<sequence>MAVVFAILLVFSVISIWLSIAESLVIIIGALRFHFKKLAETVNFADIDWDNLPMVTVIVPAHDEEPVIGLTMERILAMNYPRDRMQLIVMDDNSSDKTALVMKQVKKKYEKRDIIIQTISGEGQGGGKSKVLNLAREFAVGEYICIYDADAAPERNALLFLVRKALEDPKYGAIFGRNKARNRDRNFLTQMINLELVVSQRIVHTGRWELFRLGQIPGTNFIIKRSVVEEIGGWDEKALTEDTELGFAVMTKGYRIALESRSEAYQQEPEQVSVYVKQRTRWAKGNLYVVVKNLKRLVTHNDWRIKLETFYYISTYFWFLLAVVISDILFLLGIIFALLNLFGLGLVFPIELSHGVYIIFVVSWGLMYTLYVLQINLALVTDKGQSTVRNFIMSCVSYFTYAQLFILISLRAYGSYLLDVIFKRKSKWYKTERY</sequence>
<organism evidence="5 6">
    <name type="scientific">Culicoidibacter larvae</name>
    <dbReference type="NCBI Taxonomy" id="2579976"/>
    <lineage>
        <taxon>Bacteria</taxon>
        <taxon>Bacillati</taxon>
        <taxon>Bacillota</taxon>
        <taxon>Culicoidibacteria</taxon>
        <taxon>Culicoidibacterales</taxon>
        <taxon>Culicoidibacteraceae</taxon>
        <taxon>Culicoidibacter</taxon>
    </lineage>
</organism>
<keyword evidence="4" id="KW-0812">Transmembrane</keyword>
<dbReference type="Gene3D" id="3.90.550.10">
    <property type="entry name" value="Spore Coat Polysaccharide Biosynthesis Protein SpsA, Chain A"/>
    <property type="match status" value="1"/>
</dbReference>
<dbReference type="CDD" id="cd06423">
    <property type="entry name" value="CESA_like"/>
    <property type="match status" value="1"/>
</dbReference>
<feature type="transmembrane region" description="Helical" evidence="4">
    <location>
        <begin position="316"/>
        <end position="344"/>
    </location>
</feature>
<name>A0A5R8QDZ9_9FIRM</name>
<dbReference type="Proteomes" id="UP000306912">
    <property type="component" value="Unassembled WGS sequence"/>
</dbReference>
<reference evidence="5 6" key="1">
    <citation type="submission" date="2019-05" db="EMBL/GenBank/DDBJ databases">
        <title>Culicoidintestinum kansasii gen. nov., sp. nov. from the gastrointestinal tract of the biting midge, Culicoides sonorensis.</title>
        <authorList>
            <person name="Neupane S."/>
            <person name="Ghosh A."/>
            <person name="Gunther S."/>
            <person name="Martin K."/>
            <person name="Zurek L."/>
        </authorList>
    </citation>
    <scope>NUCLEOTIDE SEQUENCE [LARGE SCALE GENOMIC DNA]</scope>
    <source>
        <strain evidence="5 6">CS-1</strain>
    </source>
</reference>
<comment type="caution">
    <text evidence="5">The sequence shown here is derived from an EMBL/GenBank/DDBJ whole genome shotgun (WGS) entry which is preliminary data.</text>
</comment>
<evidence type="ECO:0000313" key="6">
    <source>
        <dbReference type="Proteomes" id="UP000306912"/>
    </source>
</evidence>
<proteinExistence type="inferred from homology"/>
<evidence type="ECO:0000256" key="2">
    <source>
        <dbReference type="ARBA" id="ARBA00022676"/>
    </source>
</evidence>
<dbReference type="SUPFAM" id="SSF53448">
    <property type="entry name" value="Nucleotide-diphospho-sugar transferases"/>
    <property type="match status" value="1"/>
</dbReference>
<keyword evidence="6" id="KW-1185">Reference proteome</keyword>
<accession>A0A5R8QDZ9</accession>
<protein>
    <submittedName>
        <fullName evidence="5">Glycosyltransferase family 2 protein</fullName>
    </submittedName>
</protein>
<dbReference type="AlphaFoldDB" id="A0A5R8QDZ9"/>
<dbReference type="FunCoup" id="A0A5R8QDZ9">
    <property type="interactions" value="149"/>
</dbReference>
<dbReference type="Pfam" id="PF13641">
    <property type="entry name" value="Glyco_tranf_2_3"/>
    <property type="match status" value="1"/>
</dbReference>
<dbReference type="OrthoDB" id="9766299at2"/>
<keyword evidence="4" id="KW-0472">Membrane</keyword>
<dbReference type="InterPro" id="IPR029044">
    <property type="entry name" value="Nucleotide-diphossugar_trans"/>
</dbReference>
<dbReference type="InParanoid" id="A0A5R8QDZ9"/>
<keyword evidence="2" id="KW-0328">Glycosyltransferase</keyword>
<evidence type="ECO:0000256" key="3">
    <source>
        <dbReference type="ARBA" id="ARBA00022679"/>
    </source>
</evidence>
<dbReference type="PANTHER" id="PTHR43630">
    <property type="entry name" value="POLY-BETA-1,6-N-ACETYL-D-GLUCOSAMINE SYNTHASE"/>
    <property type="match status" value="1"/>
</dbReference>